<evidence type="ECO:0000256" key="19">
    <source>
        <dbReference type="SAM" id="Phobius"/>
    </source>
</evidence>
<evidence type="ECO:0000256" key="11">
    <source>
        <dbReference type="ARBA" id="ARBA00022989"/>
    </source>
</evidence>
<keyword evidence="10" id="KW-0067">ATP-binding</keyword>
<evidence type="ECO:0000256" key="14">
    <source>
        <dbReference type="ARBA" id="ARBA00023136"/>
    </source>
</evidence>
<evidence type="ECO:0000256" key="2">
    <source>
        <dbReference type="ARBA" id="ARBA00004370"/>
    </source>
</evidence>
<organism evidence="23 24">
    <name type="scientific">Comamonas testosteroni (strain DSM 14576 / KF-1)</name>
    <name type="common">Pseudomonas testosteroni</name>
    <dbReference type="NCBI Taxonomy" id="399795"/>
    <lineage>
        <taxon>Bacteria</taxon>
        <taxon>Pseudomonadati</taxon>
        <taxon>Pseudomonadota</taxon>
        <taxon>Betaproteobacteria</taxon>
        <taxon>Burkholderiales</taxon>
        <taxon>Comamonadaceae</taxon>
        <taxon>Comamonas</taxon>
    </lineage>
</organism>
<evidence type="ECO:0000256" key="4">
    <source>
        <dbReference type="ARBA" id="ARBA00022553"/>
    </source>
</evidence>
<dbReference type="InterPro" id="IPR036641">
    <property type="entry name" value="HPT_dom_sf"/>
</dbReference>
<dbReference type="Pfam" id="PF02518">
    <property type="entry name" value="HATPase_c"/>
    <property type="match status" value="1"/>
</dbReference>
<dbReference type="CDD" id="cd00082">
    <property type="entry name" value="HisKA"/>
    <property type="match status" value="1"/>
</dbReference>
<comment type="catalytic activity">
    <reaction evidence="1">
        <text>ATP + protein L-histidine = ADP + protein N-phospho-L-histidine.</text>
        <dbReference type="EC" id="2.7.13.3"/>
    </reaction>
</comment>
<dbReference type="RefSeq" id="WP_003053088.1">
    <property type="nucleotide sequence ID" value="NZ_AAUJ02000001.1"/>
</dbReference>
<proteinExistence type="predicted"/>
<gene>
    <name evidence="23" type="ORF">CtesDRAFT_PD1218</name>
</gene>
<dbReference type="PANTHER" id="PTHR45339">
    <property type="entry name" value="HYBRID SIGNAL TRANSDUCTION HISTIDINE KINASE J"/>
    <property type="match status" value="1"/>
</dbReference>
<dbReference type="SUPFAM" id="SSF47384">
    <property type="entry name" value="Homodimeric domain of signal transducing histidine kinase"/>
    <property type="match status" value="1"/>
</dbReference>
<evidence type="ECO:0000313" key="23">
    <source>
        <dbReference type="EMBL" id="EED66272.1"/>
    </source>
</evidence>
<dbReference type="PROSITE" id="PS50894">
    <property type="entry name" value="HPT"/>
    <property type="match status" value="1"/>
</dbReference>
<dbReference type="CDD" id="cd16922">
    <property type="entry name" value="HATPase_EvgS-ArcB-TorS-like"/>
    <property type="match status" value="1"/>
</dbReference>
<dbReference type="eggNOG" id="COG2205">
    <property type="taxonomic scope" value="Bacteria"/>
</dbReference>
<dbReference type="PRINTS" id="PR00344">
    <property type="entry name" value="BCTRLSENSOR"/>
</dbReference>
<evidence type="ECO:0000256" key="10">
    <source>
        <dbReference type="ARBA" id="ARBA00022840"/>
    </source>
</evidence>
<feature type="domain" description="Response regulatory" evidence="21">
    <location>
        <begin position="853"/>
        <end position="967"/>
    </location>
</feature>
<dbReference type="Gene3D" id="3.30.565.10">
    <property type="entry name" value="Histidine kinase-like ATPase, C-terminal domain"/>
    <property type="match status" value="1"/>
</dbReference>
<dbReference type="FunFam" id="1.10.287.130:FF:000004">
    <property type="entry name" value="Ethylene receptor 1"/>
    <property type="match status" value="1"/>
</dbReference>
<feature type="domain" description="HPt" evidence="22">
    <location>
        <begin position="994"/>
        <end position="1085"/>
    </location>
</feature>
<feature type="transmembrane region" description="Helical" evidence="19">
    <location>
        <begin position="18"/>
        <end position="38"/>
    </location>
</feature>
<dbReference type="PROSITE" id="PS50109">
    <property type="entry name" value="HIS_KIN"/>
    <property type="match status" value="1"/>
</dbReference>
<evidence type="ECO:0000256" key="7">
    <source>
        <dbReference type="ARBA" id="ARBA00022729"/>
    </source>
</evidence>
<dbReference type="PANTHER" id="PTHR45339:SF5">
    <property type="entry name" value="HISTIDINE KINASE"/>
    <property type="match status" value="1"/>
</dbReference>
<dbReference type="InterPro" id="IPR001789">
    <property type="entry name" value="Sig_transdc_resp-reg_receiver"/>
</dbReference>
<dbReference type="FunFam" id="3.30.565.10:FF:000010">
    <property type="entry name" value="Sensor histidine kinase RcsC"/>
    <property type="match status" value="1"/>
</dbReference>
<dbReference type="InterPro" id="IPR003661">
    <property type="entry name" value="HisK_dim/P_dom"/>
</dbReference>
<feature type="modified residue" description="Phosphohistidine" evidence="17">
    <location>
        <position position="1033"/>
    </location>
</feature>
<evidence type="ECO:0000256" key="12">
    <source>
        <dbReference type="ARBA" id="ARBA00023012"/>
    </source>
</evidence>
<evidence type="ECO:0000256" key="15">
    <source>
        <dbReference type="ARBA" id="ARBA00058004"/>
    </source>
</evidence>
<dbReference type="SUPFAM" id="SSF52172">
    <property type="entry name" value="CheY-like"/>
    <property type="match status" value="1"/>
</dbReference>
<dbReference type="Pfam" id="PF00072">
    <property type="entry name" value="Response_reg"/>
    <property type="match status" value="1"/>
</dbReference>
<keyword evidence="7" id="KW-0732">Signal</keyword>
<dbReference type="InterPro" id="IPR036890">
    <property type="entry name" value="HATPase_C_sf"/>
</dbReference>
<evidence type="ECO:0000259" key="20">
    <source>
        <dbReference type="PROSITE" id="PS50109"/>
    </source>
</evidence>
<evidence type="ECO:0000259" key="22">
    <source>
        <dbReference type="PROSITE" id="PS50894"/>
    </source>
</evidence>
<keyword evidence="8" id="KW-0547">Nucleotide-binding</keyword>
<dbReference type="EMBL" id="AAUJ02000001">
    <property type="protein sequence ID" value="EED66272.1"/>
    <property type="molecule type" value="Genomic_DNA"/>
</dbReference>
<dbReference type="InterPro" id="IPR011006">
    <property type="entry name" value="CheY-like_superfamily"/>
</dbReference>
<evidence type="ECO:0000256" key="16">
    <source>
        <dbReference type="ARBA" id="ARBA00070152"/>
    </source>
</evidence>
<accession>B7WZN1</accession>
<keyword evidence="6 19" id="KW-0812">Transmembrane</keyword>
<dbReference type="EC" id="2.7.13.3" evidence="3"/>
<keyword evidence="13" id="KW-0843">Virulence</keyword>
<evidence type="ECO:0000256" key="8">
    <source>
        <dbReference type="ARBA" id="ARBA00022741"/>
    </source>
</evidence>
<reference evidence="23 24" key="1">
    <citation type="journal article" date="2004" name="Appl. Environ. Microbiol.">
        <title>Mineralization of individual congeners of linear alkylbenzenesulfonate by defined pairs of heterotrophic bacteria.</title>
        <authorList>
            <person name="Schleheck D."/>
            <person name="Knepper T.P."/>
            <person name="Fischer K."/>
            <person name="Cook A.M."/>
        </authorList>
    </citation>
    <scope>NUCLEOTIDE SEQUENCE [LARGE SCALE GENOMIC DNA]</scope>
    <source>
        <strain evidence="24">DSM 14576 / KF-1</strain>
    </source>
</reference>
<evidence type="ECO:0000256" key="3">
    <source>
        <dbReference type="ARBA" id="ARBA00012438"/>
    </source>
</evidence>
<keyword evidence="4 18" id="KW-0597">Phosphoprotein</keyword>
<evidence type="ECO:0000256" key="1">
    <source>
        <dbReference type="ARBA" id="ARBA00000085"/>
    </source>
</evidence>
<dbReference type="SMART" id="SM00388">
    <property type="entry name" value="HisKA"/>
    <property type="match status" value="1"/>
</dbReference>
<keyword evidence="12" id="KW-0902">Two-component regulatory system</keyword>
<dbReference type="GO" id="GO:0005524">
    <property type="term" value="F:ATP binding"/>
    <property type="evidence" value="ECO:0007669"/>
    <property type="project" value="UniProtKB-KW"/>
</dbReference>
<feature type="domain" description="Histidine kinase" evidence="20">
    <location>
        <begin position="509"/>
        <end position="729"/>
    </location>
</feature>
<evidence type="ECO:0000259" key="21">
    <source>
        <dbReference type="PROSITE" id="PS50110"/>
    </source>
</evidence>
<dbReference type="CDD" id="cd17546">
    <property type="entry name" value="REC_hyHK_CKI1_RcsC-like"/>
    <property type="match status" value="1"/>
</dbReference>
<dbReference type="Gene3D" id="3.30.450.20">
    <property type="entry name" value="PAS domain"/>
    <property type="match status" value="1"/>
</dbReference>
<dbReference type="Pfam" id="PF00512">
    <property type="entry name" value="HisKA"/>
    <property type="match status" value="1"/>
</dbReference>
<comment type="subcellular location">
    <subcellularLocation>
        <location evidence="2">Membrane</location>
    </subcellularLocation>
</comment>
<dbReference type="SMART" id="SM00448">
    <property type="entry name" value="REC"/>
    <property type="match status" value="1"/>
</dbReference>
<dbReference type="eggNOG" id="COG0784">
    <property type="taxonomic scope" value="Bacteria"/>
</dbReference>
<dbReference type="InterPro" id="IPR004358">
    <property type="entry name" value="Sig_transdc_His_kin-like_C"/>
</dbReference>
<dbReference type="InterPro" id="IPR036097">
    <property type="entry name" value="HisK_dim/P_sf"/>
</dbReference>
<comment type="caution">
    <text evidence="23">The sequence shown here is derived from an EMBL/GenBank/DDBJ whole genome shotgun (WGS) entry which is preliminary data.</text>
</comment>
<dbReference type="Proteomes" id="UP000003039">
    <property type="component" value="Unassembled WGS sequence"/>
</dbReference>
<dbReference type="InterPro" id="IPR008207">
    <property type="entry name" value="Sig_transdc_His_kin_Hpt_dom"/>
</dbReference>
<dbReference type="GO" id="GO:0000155">
    <property type="term" value="F:phosphorelay sensor kinase activity"/>
    <property type="evidence" value="ECO:0007669"/>
    <property type="project" value="InterPro"/>
</dbReference>
<dbReference type="OrthoDB" id="5290456at2"/>
<dbReference type="Gene3D" id="3.40.50.2300">
    <property type="match status" value="1"/>
</dbReference>
<evidence type="ECO:0000256" key="5">
    <source>
        <dbReference type="ARBA" id="ARBA00022679"/>
    </source>
</evidence>
<dbReference type="SMART" id="SM00387">
    <property type="entry name" value="HATPase_c"/>
    <property type="match status" value="1"/>
</dbReference>
<evidence type="ECO:0000256" key="18">
    <source>
        <dbReference type="PROSITE-ProRule" id="PRU00169"/>
    </source>
</evidence>
<evidence type="ECO:0000256" key="9">
    <source>
        <dbReference type="ARBA" id="ARBA00022777"/>
    </source>
</evidence>
<protein>
    <recommendedName>
        <fullName evidence="16">Virulence sensor protein BvgS</fullName>
        <ecNumber evidence="3">2.7.13.3</ecNumber>
    </recommendedName>
</protein>
<dbReference type="InterPro" id="IPR005467">
    <property type="entry name" value="His_kinase_dom"/>
</dbReference>
<keyword evidence="11 19" id="KW-1133">Transmembrane helix</keyword>
<keyword evidence="14 19" id="KW-0472">Membrane</keyword>
<dbReference type="PROSITE" id="PS50110">
    <property type="entry name" value="RESPONSE_REGULATORY"/>
    <property type="match status" value="1"/>
</dbReference>
<dbReference type="AlphaFoldDB" id="B7WZN1"/>
<comment type="function">
    <text evidence="15">Member of the two-component regulatory system BvgS/BvgA. Phosphorylates BvgA via a four-step phosphorelay in response to environmental signals.</text>
</comment>
<keyword evidence="9 23" id="KW-0418">Kinase</keyword>
<dbReference type="Gene3D" id="1.20.120.160">
    <property type="entry name" value="HPT domain"/>
    <property type="match status" value="1"/>
</dbReference>
<dbReference type="Gene3D" id="1.10.287.130">
    <property type="match status" value="1"/>
</dbReference>
<dbReference type="GO" id="GO:0005886">
    <property type="term" value="C:plasma membrane"/>
    <property type="evidence" value="ECO:0007669"/>
    <property type="project" value="UniProtKB-SubCell"/>
</dbReference>
<dbReference type="SUPFAM" id="SSF47226">
    <property type="entry name" value="Histidine-containing phosphotransfer domain, HPT domain"/>
    <property type="match status" value="1"/>
</dbReference>
<dbReference type="SUPFAM" id="SSF55874">
    <property type="entry name" value="ATPase domain of HSP90 chaperone/DNA topoisomerase II/histidine kinase"/>
    <property type="match status" value="1"/>
</dbReference>
<feature type="modified residue" description="4-aspartylphosphate" evidence="18">
    <location>
        <position position="902"/>
    </location>
</feature>
<dbReference type="InterPro" id="IPR003594">
    <property type="entry name" value="HATPase_dom"/>
</dbReference>
<evidence type="ECO:0000256" key="17">
    <source>
        <dbReference type="PROSITE-ProRule" id="PRU00110"/>
    </source>
</evidence>
<sequence precursor="true">MQNTPIQQIKRTSRRQNWLLFGILPIAVALVSALLWGGQRIVDRERDRLLVDFSTLVGYIKEQEIFLRQLRAQSQDLEAIPYSRVTSFHEVDTPADWRARLFLGQESVVDMPFSLACALPAQCSAAPGTLFQLGSYLSDFYSTFWASSYFPAAAVFFVNPADSTSISVPAINTYAGYEAISTDMFRTTVFAIRENLATQSGSAVQAQSLGKRLPTQNPNEVHWFKAAALPDKMIGWVPAGFPSGLWGPSGPSQNIYAATLLSRERINVLERNTASGLPYQFWLTHQGVSLMGDTSAPAVTKLGLSYTSDGLVWKALDPTGAWSGTYLISYASFFKGHMALLIGAAFFVVLSMLAGLSYTHWYRRRVMEPAVEAQRMIDERDAFNRTLIQTAPVALCVISKASGDILFSNSIALEWLGSESDPPQPLQSNAIQILRSLRSVDRPGSMDNLHIDNERTLSVSYTPARYMDGDAVLCAFTDISTRVEIERALERARSAADEASEAKSTFLSTMSHEIRTPLYGVLGTLELLTATRLDSQQRQYVNRIEGSSQILLQLISDILDVSKIEAGQLKLERLAFSPRELVQDCTGSYAAMAQQKGLLFFSAVDTGIPDSVFGDPVRVRQILSNLISNAIKFTNVGSVIVRCLVVDQPPGHVTLQIEVADSGVGIDREEQNRLFTPFYIVDGSRHVVRGAGLGLSICARLAELMGSSMQVKSEKQVGSVFSIALTLDVDHQTVTDYPDLADAHICVRTPHPELTENICAWLTRWNAQAELLAQPSPAHTSHALLLDVLSSSTTPPPEWKGHYVSISPLLQESTHPDIDAQDVLSIGRGIQRILHNQQLIAPPEPVIPRFSIRILVAEDNPINQTTILDQLERLGCQVTLAEDGEDALALWDVQPHDFVLTDVNMPLMNGYELARTLRSEGVMCPIIGITANAMLDEQRRCINAGMNAWMVKPIGLNTLIQMLREYAPHSEIGAHDTAAPSLPEIAPVHIPEGPPQVPAKYRDLFLRTMHEDVIKLEQSRQDRRVDDIILTLHRISGALVDVNHFPLAKRMQQLENHLHFDSLNGETDAALNSILEDLKIFLAGV</sequence>
<name>B7WZN1_COMTK</name>
<keyword evidence="5" id="KW-0808">Transferase</keyword>
<evidence type="ECO:0000256" key="6">
    <source>
        <dbReference type="ARBA" id="ARBA00022692"/>
    </source>
</evidence>
<evidence type="ECO:0000256" key="13">
    <source>
        <dbReference type="ARBA" id="ARBA00023026"/>
    </source>
</evidence>
<evidence type="ECO:0000313" key="24">
    <source>
        <dbReference type="Proteomes" id="UP000003039"/>
    </source>
</evidence>